<dbReference type="EMBL" id="BARW01011432">
    <property type="protein sequence ID" value="GAI73437.1"/>
    <property type="molecule type" value="Genomic_DNA"/>
</dbReference>
<feature type="non-terminal residue" evidence="1">
    <location>
        <position position="62"/>
    </location>
</feature>
<gene>
    <name evidence="1" type="ORF">S12H4_22047</name>
</gene>
<name>X1QY10_9ZZZZ</name>
<proteinExistence type="predicted"/>
<evidence type="ECO:0000313" key="1">
    <source>
        <dbReference type="EMBL" id="GAI73437.1"/>
    </source>
</evidence>
<reference evidence="1" key="1">
    <citation type="journal article" date="2014" name="Front. Microbiol.">
        <title>High frequency of phylogenetically diverse reductive dehalogenase-homologous genes in deep subseafloor sedimentary metagenomes.</title>
        <authorList>
            <person name="Kawai M."/>
            <person name="Futagami T."/>
            <person name="Toyoda A."/>
            <person name="Takaki Y."/>
            <person name="Nishi S."/>
            <person name="Hori S."/>
            <person name="Arai W."/>
            <person name="Tsubouchi T."/>
            <person name="Morono Y."/>
            <person name="Uchiyama I."/>
            <person name="Ito T."/>
            <person name="Fujiyama A."/>
            <person name="Inagaki F."/>
            <person name="Takami H."/>
        </authorList>
    </citation>
    <scope>NUCLEOTIDE SEQUENCE</scope>
    <source>
        <strain evidence="1">Expedition CK06-06</strain>
    </source>
</reference>
<sequence>MTIAKVNTVPVPVEPTLVRKAADKTLNNEDTIENDDHLLMLVGANEVWQIDIFILCQGSTSA</sequence>
<accession>X1QY10</accession>
<comment type="caution">
    <text evidence="1">The sequence shown here is derived from an EMBL/GenBank/DDBJ whole genome shotgun (WGS) entry which is preliminary data.</text>
</comment>
<protein>
    <submittedName>
        <fullName evidence="1">Uncharacterized protein</fullName>
    </submittedName>
</protein>
<organism evidence="1">
    <name type="scientific">marine sediment metagenome</name>
    <dbReference type="NCBI Taxonomy" id="412755"/>
    <lineage>
        <taxon>unclassified sequences</taxon>
        <taxon>metagenomes</taxon>
        <taxon>ecological metagenomes</taxon>
    </lineage>
</organism>
<dbReference type="AlphaFoldDB" id="X1QY10"/>